<protein>
    <submittedName>
        <fullName evidence="1">Uncharacterized protein</fullName>
    </submittedName>
</protein>
<dbReference type="Proteomes" id="UP000257109">
    <property type="component" value="Unassembled WGS sequence"/>
</dbReference>
<organism evidence="1 2">
    <name type="scientific">Mucuna pruriens</name>
    <name type="common">Velvet bean</name>
    <name type="synonym">Dolichos pruriens</name>
    <dbReference type="NCBI Taxonomy" id="157652"/>
    <lineage>
        <taxon>Eukaryota</taxon>
        <taxon>Viridiplantae</taxon>
        <taxon>Streptophyta</taxon>
        <taxon>Embryophyta</taxon>
        <taxon>Tracheophyta</taxon>
        <taxon>Spermatophyta</taxon>
        <taxon>Magnoliopsida</taxon>
        <taxon>eudicotyledons</taxon>
        <taxon>Gunneridae</taxon>
        <taxon>Pentapetalae</taxon>
        <taxon>rosids</taxon>
        <taxon>fabids</taxon>
        <taxon>Fabales</taxon>
        <taxon>Fabaceae</taxon>
        <taxon>Papilionoideae</taxon>
        <taxon>50 kb inversion clade</taxon>
        <taxon>NPAAA clade</taxon>
        <taxon>indigoferoid/millettioid clade</taxon>
        <taxon>Phaseoleae</taxon>
        <taxon>Mucuna</taxon>
    </lineage>
</organism>
<sequence length="80" mass="9552">MVLHLHKDIGMEEKTKHILSKFFFTHDLQKNGDVNIQQVHSCKNLEYLFTKSLSIETFEQLTHKINLYCFKDDCLHKTEK</sequence>
<dbReference type="EMBL" id="QJKJ01007257">
    <property type="protein sequence ID" value="RDX83752.1"/>
    <property type="molecule type" value="Genomic_DNA"/>
</dbReference>
<evidence type="ECO:0000313" key="2">
    <source>
        <dbReference type="Proteomes" id="UP000257109"/>
    </source>
</evidence>
<accession>A0A371FZQ2</accession>
<comment type="caution">
    <text evidence="1">The sequence shown here is derived from an EMBL/GenBank/DDBJ whole genome shotgun (WGS) entry which is preliminary data.</text>
</comment>
<dbReference type="OrthoDB" id="1608633at2759"/>
<evidence type="ECO:0000313" key="1">
    <source>
        <dbReference type="EMBL" id="RDX83752.1"/>
    </source>
</evidence>
<keyword evidence="2" id="KW-1185">Reference proteome</keyword>
<dbReference type="AlphaFoldDB" id="A0A371FZQ2"/>
<reference evidence="1" key="1">
    <citation type="submission" date="2018-05" db="EMBL/GenBank/DDBJ databases">
        <title>Draft genome of Mucuna pruriens seed.</title>
        <authorList>
            <person name="Nnadi N.E."/>
            <person name="Vos R."/>
            <person name="Hasami M.H."/>
            <person name="Devisetty U.K."/>
            <person name="Aguiy J.C."/>
        </authorList>
    </citation>
    <scope>NUCLEOTIDE SEQUENCE [LARGE SCALE GENOMIC DNA]</scope>
    <source>
        <strain evidence="1">JCA_2017</strain>
    </source>
</reference>
<proteinExistence type="predicted"/>
<gene>
    <name evidence="1" type="ORF">CR513_35299</name>
</gene>
<feature type="non-terminal residue" evidence="1">
    <location>
        <position position="1"/>
    </location>
</feature>
<name>A0A371FZQ2_MUCPR</name>